<sequence>MASANEKFTNLRVAQFLQAYCQMDLRFGLSVDDPRNCLLLSWRAASTFRECRWTLHPTEIPNSYRIKVYGAPSEVFRTTSIKEHVTFSDEKSDPECPIVPPHPDVLRAHAMFTSVLHLSGMVDTIDPTRLEDNSRVVLQTPGHPGDDSSIREEVRGAPSMPGIWSRFVRFPLTR</sequence>
<protein>
    <recommendedName>
        <fullName evidence="3">HNH nuclease domain-containing protein</fullName>
    </recommendedName>
</protein>
<evidence type="ECO:0000313" key="2">
    <source>
        <dbReference type="Proteomes" id="UP000308197"/>
    </source>
</evidence>
<dbReference type="Proteomes" id="UP000308197">
    <property type="component" value="Unassembled WGS sequence"/>
</dbReference>
<dbReference type="AlphaFoldDB" id="A0A5C3P5B7"/>
<evidence type="ECO:0000313" key="1">
    <source>
        <dbReference type="EMBL" id="TFK84442.1"/>
    </source>
</evidence>
<organism evidence="1 2">
    <name type="scientific">Polyporus arcularius HHB13444</name>
    <dbReference type="NCBI Taxonomy" id="1314778"/>
    <lineage>
        <taxon>Eukaryota</taxon>
        <taxon>Fungi</taxon>
        <taxon>Dikarya</taxon>
        <taxon>Basidiomycota</taxon>
        <taxon>Agaricomycotina</taxon>
        <taxon>Agaricomycetes</taxon>
        <taxon>Polyporales</taxon>
        <taxon>Polyporaceae</taxon>
        <taxon>Polyporus</taxon>
    </lineage>
</organism>
<dbReference type="InParanoid" id="A0A5C3P5B7"/>
<dbReference type="STRING" id="1314778.A0A5C3P5B7"/>
<evidence type="ECO:0008006" key="3">
    <source>
        <dbReference type="Google" id="ProtNLM"/>
    </source>
</evidence>
<dbReference type="EMBL" id="ML211316">
    <property type="protein sequence ID" value="TFK84442.1"/>
    <property type="molecule type" value="Genomic_DNA"/>
</dbReference>
<keyword evidence="2" id="KW-1185">Reference proteome</keyword>
<gene>
    <name evidence="1" type="ORF">K466DRAFT_588925</name>
</gene>
<accession>A0A5C3P5B7</accession>
<proteinExistence type="predicted"/>
<name>A0A5C3P5B7_9APHY</name>
<reference evidence="1 2" key="1">
    <citation type="journal article" date="2019" name="Nat. Ecol. Evol.">
        <title>Megaphylogeny resolves global patterns of mushroom evolution.</title>
        <authorList>
            <person name="Varga T."/>
            <person name="Krizsan K."/>
            <person name="Foldi C."/>
            <person name="Dima B."/>
            <person name="Sanchez-Garcia M."/>
            <person name="Sanchez-Ramirez S."/>
            <person name="Szollosi G.J."/>
            <person name="Szarkandi J.G."/>
            <person name="Papp V."/>
            <person name="Albert L."/>
            <person name="Andreopoulos W."/>
            <person name="Angelini C."/>
            <person name="Antonin V."/>
            <person name="Barry K.W."/>
            <person name="Bougher N.L."/>
            <person name="Buchanan P."/>
            <person name="Buyck B."/>
            <person name="Bense V."/>
            <person name="Catcheside P."/>
            <person name="Chovatia M."/>
            <person name="Cooper J."/>
            <person name="Damon W."/>
            <person name="Desjardin D."/>
            <person name="Finy P."/>
            <person name="Geml J."/>
            <person name="Haridas S."/>
            <person name="Hughes K."/>
            <person name="Justo A."/>
            <person name="Karasinski D."/>
            <person name="Kautmanova I."/>
            <person name="Kiss B."/>
            <person name="Kocsube S."/>
            <person name="Kotiranta H."/>
            <person name="LaButti K.M."/>
            <person name="Lechner B.E."/>
            <person name="Liimatainen K."/>
            <person name="Lipzen A."/>
            <person name="Lukacs Z."/>
            <person name="Mihaltcheva S."/>
            <person name="Morgado L.N."/>
            <person name="Niskanen T."/>
            <person name="Noordeloos M.E."/>
            <person name="Ohm R.A."/>
            <person name="Ortiz-Santana B."/>
            <person name="Ovrebo C."/>
            <person name="Racz N."/>
            <person name="Riley R."/>
            <person name="Savchenko A."/>
            <person name="Shiryaev A."/>
            <person name="Soop K."/>
            <person name="Spirin V."/>
            <person name="Szebenyi C."/>
            <person name="Tomsovsky M."/>
            <person name="Tulloss R.E."/>
            <person name="Uehling J."/>
            <person name="Grigoriev I.V."/>
            <person name="Vagvolgyi C."/>
            <person name="Papp T."/>
            <person name="Martin F.M."/>
            <person name="Miettinen O."/>
            <person name="Hibbett D.S."/>
            <person name="Nagy L.G."/>
        </authorList>
    </citation>
    <scope>NUCLEOTIDE SEQUENCE [LARGE SCALE GENOMIC DNA]</scope>
    <source>
        <strain evidence="1 2">HHB13444</strain>
    </source>
</reference>